<dbReference type="AlphaFoldDB" id="A0A5C4SYG6"/>
<reference evidence="1 2" key="1">
    <citation type="submission" date="2019-05" db="EMBL/GenBank/DDBJ databases">
        <title>We sequenced the genome of Paenibacillus hemerocallicola KCTC 33185 for further insight into its adaptation and study the phylogeny of Paenibacillus.</title>
        <authorList>
            <person name="Narsing Rao M.P."/>
        </authorList>
    </citation>
    <scope>NUCLEOTIDE SEQUENCE [LARGE SCALE GENOMIC DNA]</scope>
    <source>
        <strain evidence="1 2">KCTC 33185</strain>
    </source>
</reference>
<name>A0A5C4SYG6_9BACL</name>
<protein>
    <submittedName>
        <fullName evidence="1">Uncharacterized protein</fullName>
    </submittedName>
</protein>
<dbReference type="Proteomes" id="UP000307943">
    <property type="component" value="Unassembled WGS sequence"/>
</dbReference>
<dbReference type="EMBL" id="VDCQ01000072">
    <property type="protein sequence ID" value="TNJ61622.1"/>
    <property type="molecule type" value="Genomic_DNA"/>
</dbReference>
<gene>
    <name evidence="1" type="ORF">FE784_34010</name>
</gene>
<sequence>MDSIEDLYTPKFLKLAEEASAITFMSEKAPPLLMGYDYEFDLPRIPADAPVSVVIHHPMHGYVLKQKYDALGKTFVLRHVGDPLRAGELARFLLGSFG</sequence>
<evidence type="ECO:0000313" key="2">
    <source>
        <dbReference type="Proteomes" id="UP000307943"/>
    </source>
</evidence>
<evidence type="ECO:0000313" key="1">
    <source>
        <dbReference type="EMBL" id="TNJ61622.1"/>
    </source>
</evidence>
<comment type="caution">
    <text evidence="1">The sequence shown here is derived from an EMBL/GenBank/DDBJ whole genome shotgun (WGS) entry which is preliminary data.</text>
</comment>
<keyword evidence="2" id="KW-1185">Reference proteome</keyword>
<organism evidence="1 2">
    <name type="scientific">Paenibacillus hemerocallicola</name>
    <dbReference type="NCBI Taxonomy" id="1172614"/>
    <lineage>
        <taxon>Bacteria</taxon>
        <taxon>Bacillati</taxon>
        <taxon>Bacillota</taxon>
        <taxon>Bacilli</taxon>
        <taxon>Bacillales</taxon>
        <taxon>Paenibacillaceae</taxon>
        <taxon>Paenibacillus</taxon>
    </lineage>
</organism>
<accession>A0A5C4SYG6</accession>
<dbReference type="RefSeq" id="WP_139606707.1">
    <property type="nucleotide sequence ID" value="NZ_VDCQ01000072.1"/>
</dbReference>
<dbReference type="OrthoDB" id="9815425at2"/>
<proteinExistence type="predicted"/>